<proteinExistence type="predicted"/>
<reference evidence="2 3" key="1">
    <citation type="submission" date="2020-03" db="EMBL/GenBank/DDBJ databases">
        <title>Draft Genome Sequence of Cudoniella acicularis.</title>
        <authorList>
            <person name="Buettner E."/>
            <person name="Kellner H."/>
        </authorList>
    </citation>
    <scope>NUCLEOTIDE SEQUENCE [LARGE SCALE GENOMIC DNA]</scope>
    <source>
        <strain evidence="2 3">DSM 108380</strain>
    </source>
</reference>
<dbReference type="Proteomes" id="UP000566819">
    <property type="component" value="Unassembled WGS sequence"/>
</dbReference>
<dbReference type="InterPro" id="IPR045518">
    <property type="entry name" value="2EXR"/>
</dbReference>
<dbReference type="Pfam" id="PF20150">
    <property type="entry name" value="2EXR"/>
    <property type="match status" value="1"/>
</dbReference>
<dbReference type="EMBL" id="JAAMPI010000538">
    <property type="protein sequence ID" value="KAF4630553.1"/>
    <property type="molecule type" value="Genomic_DNA"/>
</dbReference>
<organism evidence="2 3">
    <name type="scientific">Cudoniella acicularis</name>
    <dbReference type="NCBI Taxonomy" id="354080"/>
    <lineage>
        <taxon>Eukaryota</taxon>
        <taxon>Fungi</taxon>
        <taxon>Dikarya</taxon>
        <taxon>Ascomycota</taxon>
        <taxon>Pezizomycotina</taxon>
        <taxon>Leotiomycetes</taxon>
        <taxon>Helotiales</taxon>
        <taxon>Tricladiaceae</taxon>
        <taxon>Cudoniella</taxon>
    </lineage>
</organism>
<name>A0A8H4W1E6_9HELO</name>
<evidence type="ECO:0000259" key="1">
    <source>
        <dbReference type="Pfam" id="PF20150"/>
    </source>
</evidence>
<comment type="caution">
    <text evidence="2">The sequence shown here is derived from an EMBL/GenBank/DDBJ whole genome shotgun (WGS) entry which is preliminary data.</text>
</comment>
<gene>
    <name evidence="2" type="ORF">G7Y89_g7585</name>
</gene>
<evidence type="ECO:0000313" key="2">
    <source>
        <dbReference type="EMBL" id="KAF4630553.1"/>
    </source>
</evidence>
<dbReference type="AlphaFoldDB" id="A0A8H4W1E6"/>
<dbReference type="OrthoDB" id="3556004at2759"/>
<accession>A0A8H4W1E6</accession>
<keyword evidence="3" id="KW-1185">Reference proteome</keyword>
<sequence length="135" mass="15465">MWQCTLPEARILDISLTNVNFPETEFNATTKAGRWLWKTETPEVLMPLLLTCRDARFVVLRSYERSNIWVASASRKVWTRILVNYARDTFYFSETALTDIQKILRGRRLLPGIAAIEVDKIQKLGLPTSGGQCDS</sequence>
<feature type="domain" description="2EXR" evidence="1">
    <location>
        <begin position="2"/>
        <end position="90"/>
    </location>
</feature>
<protein>
    <recommendedName>
        <fullName evidence="1">2EXR domain-containing protein</fullName>
    </recommendedName>
</protein>
<evidence type="ECO:0000313" key="3">
    <source>
        <dbReference type="Proteomes" id="UP000566819"/>
    </source>
</evidence>